<keyword evidence="4" id="KW-1185">Reference proteome</keyword>
<evidence type="ECO:0000259" key="2">
    <source>
        <dbReference type="Pfam" id="PF25607"/>
    </source>
</evidence>
<dbReference type="Pfam" id="PF25607">
    <property type="entry name" value="DUF7939"/>
    <property type="match status" value="1"/>
</dbReference>
<keyword evidence="1" id="KW-0472">Membrane</keyword>
<dbReference type="Pfam" id="PF13584">
    <property type="entry name" value="BatD"/>
    <property type="match status" value="1"/>
</dbReference>
<evidence type="ECO:0000256" key="1">
    <source>
        <dbReference type="SAM" id="Phobius"/>
    </source>
</evidence>
<accession>A0A2S7UXZ0</accession>
<dbReference type="OrthoDB" id="5293418at2"/>
<name>A0A2S7UXZ0_9GAMM</name>
<organism evidence="3 4">
    <name type="scientific">Psychrosphaera saromensis</name>
    <dbReference type="NCBI Taxonomy" id="716813"/>
    <lineage>
        <taxon>Bacteria</taxon>
        <taxon>Pseudomonadati</taxon>
        <taxon>Pseudomonadota</taxon>
        <taxon>Gammaproteobacteria</taxon>
        <taxon>Alteromonadales</taxon>
        <taxon>Pseudoalteromonadaceae</taxon>
        <taxon>Psychrosphaera</taxon>
    </lineage>
</organism>
<proteinExistence type="predicted"/>
<dbReference type="EMBL" id="MSCH01000003">
    <property type="protein sequence ID" value="PQJ54803.1"/>
    <property type="molecule type" value="Genomic_DNA"/>
</dbReference>
<dbReference type="AlphaFoldDB" id="A0A2S7UXZ0"/>
<sequence>MVVPFQSKITNKPRTSMQLTRTQIFTRFSATILLLISSVVQATTEVKVSVDRNPVMINESFVLEIVANDSLDPSAFDLSQLSQTGLVIGRTATSSQTKIINGNIAKTTRWNVVLLARKTGSFKIPSLRIDSIYSKPLTVSVVESNTGAASNSKTIFVKNNIEQTNLYLQQTVKLVTKLYLAPSVDLQNGSLSDPTLEGAYIKQHGKDKDASEIIMGVRYRVIERIYSVTPQSSGTFTITSPAFNGEIGTGQRRSSFSNFGGTKPVTSVGNDIKIKVTSIPEKYSGPWLPSDLVMLNEEWQPEQDTYEIGEPITRTFTLLALNVNEEQLPEVVGNYPDSFKTYPDQSESHSEVRSNAIVSQRVSTEAIVATKVGTFELPAVTVNWFNTKTKRQDVATIPAKKITIVPSSNSQSSAPMTNLQMPILESSSLNDQNCVASNSQDDPNDTTQDGNNSYSSPLMWAGWILWILTSLAWFIVNKRSGKSTGGMNKQTKLNTKLHKSNEQSTFNKSVLKQACINNDAHLVRDELLKWAKAEFTQPVLTLTALIPLVNLELQQQISLLNSSQYSQQSASWAGKELWNAFKLFHSSSNTTTSNDLPPLNG</sequence>
<evidence type="ECO:0000313" key="3">
    <source>
        <dbReference type="EMBL" id="PQJ54803.1"/>
    </source>
</evidence>
<dbReference type="InterPro" id="IPR025738">
    <property type="entry name" value="BatD"/>
</dbReference>
<dbReference type="Proteomes" id="UP000239007">
    <property type="component" value="Unassembled WGS sequence"/>
</dbReference>
<feature type="transmembrane region" description="Helical" evidence="1">
    <location>
        <begin position="458"/>
        <end position="476"/>
    </location>
</feature>
<dbReference type="InterPro" id="IPR057699">
    <property type="entry name" value="DUF7939"/>
</dbReference>
<evidence type="ECO:0000313" key="4">
    <source>
        <dbReference type="Proteomes" id="UP000239007"/>
    </source>
</evidence>
<comment type="caution">
    <text evidence="3">The sequence shown here is derived from an EMBL/GenBank/DDBJ whole genome shotgun (WGS) entry which is preliminary data.</text>
</comment>
<dbReference type="PANTHER" id="PTHR40940">
    <property type="entry name" value="PROTEIN BATD-RELATED"/>
    <property type="match status" value="1"/>
</dbReference>
<protein>
    <recommendedName>
        <fullName evidence="2">DUF7939 domain-containing protein</fullName>
    </recommendedName>
</protein>
<keyword evidence="1" id="KW-1133">Transmembrane helix</keyword>
<dbReference type="PANTHER" id="PTHR40940:SF1">
    <property type="entry name" value="PROTEIN BATD"/>
    <property type="match status" value="1"/>
</dbReference>
<gene>
    <name evidence="3" type="ORF">BTO11_14860</name>
</gene>
<reference evidence="3 4" key="1">
    <citation type="submission" date="2016-12" db="EMBL/GenBank/DDBJ databases">
        <title>Diversity of luminous bacteria.</title>
        <authorList>
            <person name="Yoshizawa S."/>
            <person name="Kogure K."/>
        </authorList>
    </citation>
    <scope>NUCLEOTIDE SEQUENCE [LARGE SCALE GENOMIC DNA]</scope>
    <source>
        <strain evidence="3 4">SA4-48</strain>
    </source>
</reference>
<feature type="domain" description="DUF7939" evidence="2">
    <location>
        <begin position="511"/>
        <end position="586"/>
    </location>
</feature>
<keyword evidence="1" id="KW-0812">Transmembrane</keyword>